<feature type="compositionally biased region" description="Acidic residues" evidence="2">
    <location>
        <begin position="142"/>
        <end position="152"/>
    </location>
</feature>
<dbReference type="Gene3D" id="1.20.5.170">
    <property type="match status" value="1"/>
</dbReference>
<organism evidence="4 5">
    <name type="scientific">Pestalotiopsis fici (strain W106-1 / CGMCC3.15140)</name>
    <dbReference type="NCBI Taxonomy" id="1229662"/>
    <lineage>
        <taxon>Eukaryota</taxon>
        <taxon>Fungi</taxon>
        <taxon>Dikarya</taxon>
        <taxon>Ascomycota</taxon>
        <taxon>Pezizomycotina</taxon>
        <taxon>Sordariomycetes</taxon>
        <taxon>Xylariomycetidae</taxon>
        <taxon>Amphisphaeriales</taxon>
        <taxon>Sporocadaceae</taxon>
        <taxon>Pestalotiopsis</taxon>
    </lineage>
</organism>
<dbReference type="PROSITE" id="PS50157">
    <property type="entry name" value="ZINC_FINGER_C2H2_2"/>
    <property type="match status" value="1"/>
</dbReference>
<feature type="region of interest" description="Disordered" evidence="2">
    <location>
        <begin position="444"/>
        <end position="472"/>
    </location>
</feature>
<dbReference type="InterPro" id="IPR013087">
    <property type="entry name" value="Znf_C2H2_type"/>
</dbReference>
<dbReference type="SUPFAM" id="SSF57959">
    <property type="entry name" value="Leucine zipper domain"/>
    <property type="match status" value="1"/>
</dbReference>
<dbReference type="OrthoDB" id="20872at2759"/>
<dbReference type="AlphaFoldDB" id="W3XK18"/>
<dbReference type="InterPro" id="IPR046347">
    <property type="entry name" value="bZIP_sf"/>
</dbReference>
<dbReference type="GO" id="GO:0008270">
    <property type="term" value="F:zinc ion binding"/>
    <property type="evidence" value="ECO:0007669"/>
    <property type="project" value="UniProtKB-KW"/>
</dbReference>
<dbReference type="PROSITE" id="PS00028">
    <property type="entry name" value="ZINC_FINGER_C2H2_1"/>
    <property type="match status" value="1"/>
</dbReference>
<feature type="region of interest" description="Disordered" evidence="2">
    <location>
        <begin position="253"/>
        <end position="289"/>
    </location>
</feature>
<accession>W3XK18</accession>
<evidence type="ECO:0000256" key="1">
    <source>
        <dbReference type="PROSITE-ProRule" id="PRU00042"/>
    </source>
</evidence>
<reference evidence="5" key="1">
    <citation type="journal article" date="2015" name="BMC Genomics">
        <title>Genomic and transcriptomic analysis of the endophytic fungus Pestalotiopsis fici reveals its lifestyle and high potential for synthesis of natural products.</title>
        <authorList>
            <person name="Wang X."/>
            <person name="Zhang X."/>
            <person name="Liu L."/>
            <person name="Xiang M."/>
            <person name="Wang W."/>
            <person name="Sun X."/>
            <person name="Che Y."/>
            <person name="Guo L."/>
            <person name="Liu G."/>
            <person name="Guo L."/>
            <person name="Wang C."/>
            <person name="Yin W.B."/>
            <person name="Stadler M."/>
            <person name="Zhang X."/>
            <person name="Liu X."/>
        </authorList>
    </citation>
    <scope>NUCLEOTIDE SEQUENCE [LARGE SCALE GENOMIC DNA]</scope>
    <source>
        <strain evidence="5">W106-1 / CGMCC3.15140</strain>
    </source>
</reference>
<keyword evidence="1" id="KW-0863">Zinc-finger</keyword>
<dbReference type="KEGG" id="pfy:PFICI_00192"/>
<evidence type="ECO:0000256" key="2">
    <source>
        <dbReference type="SAM" id="MobiDB-lite"/>
    </source>
</evidence>
<dbReference type="EMBL" id="KI912109">
    <property type="protein sequence ID" value="ETS86364.1"/>
    <property type="molecule type" value="Genomic_DNA"/>
</dbReference>
<feature type="compositionally biased region" description="Basic and acidic residues" evidence="2">
    <location>
        <begin position="253"/>
        <end position="274"/>
    </location>
</feature>
<feature type="domain" description="C2H2-type" evidence="3">
    <location>
        <begin position="659"/>
        <end position="688"/>
    </location>
</feature>
<dbReference type="STRING" id="1229662.W3XK18"/>
<feature type="region of interest" description="Disordered" evidence="2">
    <location>
        <begin position="878"/>
        <end position="935"/>
    </location>
</feature>
<feature type="compositionally biased region" description="Polar residues" evidence="2">
    <location>
        <begin position="880"/>
        <end position="892"/>
    </location>
</feature>
<sequence>MAEVDMVLKWQQSVKDDHHIDEKPPVSHLFAVCSEFYAEIVAQLGTNPATERGLLLKLQRSHSYLILWADGYGVAEGQLDASLDKSRRVKRTTINLLISICQILTKRLLPALGREQQLRLQDRAAEVAHKVELLKLIASQDDVADSDSDSDTESGSSQVSDTAPDLDDIAEDLRTDTECLLDLGSRFKEDAVGPVVTETAVDPEELIVWDPSDTFVDRVRWRYPKCDLEVSSRLGRANWTRVLRQQSIKDMNQRKVEVQPDGRIESGERSRFGHESVMGSEKSKDTVPSEATTFRDSAIGSSIPSNASGPPAIEYAETTVSYYGGQGDTVRIPSLPAGAKVGTPFLCIGCNKMVTAPTKSSWKKHLFSDLKPYICLVSTCVLNEKLFATKSEWKDHMDLKHTSSQSTTRNCPVCQENTFYGDDHFSSHIAKHLEEVALTILPTNADSEDGTDADSGLASSESSDVEENEETRKLPMLNIKPLNKVEDLDIVEKIRAVILEPLSERDDFAHFKPWVFRIGELIQPGSILRGVEDALLYIAMVRIKILMVLTVDALSDMVQETSSNAELYQKFSLAVLEQISKASLDLDLSTQIRSGERPYDKGYFPDAEKSILRRARDMEHTGRPLPDPGLETLGLTELDDVVRAMMSWRAQDSVFPYTMVCQEPGCGKEFKRDCDLTKHQKTHSRPWKCPIPTCKYREYGWPTEKELDRHWSDKHEEAPTVMYTCLFAPCPYKSKRESNCKQHMEKAHGWTYVRSKTSGRKSVLHNEDISSSDTNTLLPATSNLVDKGYETPDDHRELVSQIGIELGPGHSSELIPPPIPSASRASIPNSGLNAALGDADEDWTKITDLAERRRIQNRIAQRHYRKTLKQRLEDLEKRANISSDPLPNSGSVDSPGGANQLMNVLERIDVDDTQEKKDLSFAAHAEEAGARTSDQ</sequence>
<dbReference type="CDD" id="cd14688">
    <property type="entry name" value="bZIP_YAP"/>
    <property type="match status" value="1"/>
</dbReference>
<dbReference type="HOGENOM" id="CLU_359486_0_0_1"/>
<dbReference type="GeneID" id="19265205"/>
<evidence type="ECO:0000313" key="5">
    <source>
        <dbReference type="Proteomes" id="UP000030651"/>
    </source>
</evidence>
<dbReference type="InterPro" id="IPR058925">
    <property type="entry name" value="zf-C2H2_AcuF"/>
</dbReference>
<proteinExistence type="predicted"/>
<dbReference type="GO" id="GO:0003700">
    <property type="term" value="F:DNA-binding transcription factor activity"/>
    <property type="evidence" value="ECO:0007669"/>
    <property type="project" value="InterPro"/>
</dbReference>
<evidence type="ECO:0000259" key="3">
    <source>
        <dbReference type="PROSITE" id="PS50157"/>
    </source>
</evidence>
<feature type="region of interest" description="Disordered" evidence="2">
    <location>
        <begin position="142"/>
        <end position="166"/>
    </location>
</feature>
<dbReference type="SMART" id="SM00355">
    <property type="entry name" value="ZnF_C2H2"/>
    <property type="match status" value="5"/>
</dbReference>
<dbReference type="InParanoid" id="W3XK18"/>
<keyword evidence="1" id="KW-0479">Metal-binding</keyword>
<evidence type="ECO:0000313" key="4">
    <source>
        <dbReference type="EMBL" id="ETS86364.1"/>
    </source>
</evidence>
<keyword evidence="1" id="KW-0862">Zinc</keyword>
<dbReference type="RefSeq" id="XP_007826964.1">
    <property type="nucleotide sequence ID" value="XM_007828773.1"/>
</dbReference>
<gene>
    <name evidence="4" type="ORF">PFICI_00192</name>
</gene>
<dbReference type="Proteomes" id="UP000030651">
    <property type="component" value="Unassembled WGS sequence"/>
</dbReference>
<dbReference type="PANTHER" id="PTHR35391:SF7">
    <property type="entry name" value="C2H2-TYPE DOMAIN-CONTAINING PROTEIN"/>
    <property type="match status" value="1"/>
</dbReference>
<dbReference type="Gene3D" id="3.30.160.60">
    <property type="entry name" value="Classic Zinc Finger"/>
    <property type="match status" value="1"/>
</dbReference>
<dbReference type="PANTHER" id="PTHR35391">
    <property type="entry name" value="C2H2-TYPE DOMAIN-CONTAINING PROTEIN-RELATED"/>
    <property type="match status" value="1"/>
</dbReference>
<dbReference type="Pfam" id="PF26082">
    <property type="entry name" value="zf-C2H2_AcuF"/>
    <property type="match status" value="1"/>
</dbReference>
<keyword evidence="5" id="KW-1185">Reference proteome</keyword>
<name>W3XK18_PESFW</name>
<feature type="compositionally biased region" description="Basic and acidic residues" evidence="2">
    <location>
        <begin position="906"/>
        <end position="935"/>
    </location>
</feature>
<protein>
    <recommendedName>
        <fullName evidence="3">C2H2-type domain-containing protein</fullName>
    </recommendedName>
</protein>